<dbReference type="GO" id="GO:0008168">
    <property type="term" value="F:methyltransferase activity"/>
    <property type="evidence" value="ECO:0007669"/>
    <property type="project" value="UniProtKB-KW"/>
</dbReference>
<dbReference type="EMBL" id="CP000248">
    <property type="protein sequence ID" value="ABD26742.1"/>
    <property type="molecule type" value="Genomic_DNA"/>
</dbReference>
<dbReference type="GO" id="GO:0032259">
    <property type="term" value="P:methylation"/>
    <property type="evidence" value="ECO:0007669"/>
    <property type="project" value="UniProtKB-KW"/>
</dbReference>
<dbReference type="RefSeq" id="WP_011445948.1">
    <property type="nucleotide sequence ID" value="NC_007794.1"/>
</dbReference>
<evidence type="ECO:0000256" key="5">
    <source>
        <dbReference type="ARBA" id="ARBA00022692"/>
    </source>
</evidence>
<dbReference type="InterPro" id="IPR050882">
    <property type="entry name" value="Prepilin_peptidase/N-MTase"/>
</dbReference>
<feature type="transmembrane region" description="Helical" evidence="10">
    <location>
        <begin position="162"/>
        <end position="182"/>
    </location>
</feature>
<comment type="function">
    <text evidence="9">Plays an essential role in type IV pili and type II pseudopili formation by proteolytically removing the leader sequence from substrate proteins and subsequently monomethylating the alpha-amino group of the newly exposed N-terminal phenylalanine.</text>
</comment>
<organism evidence="13 14">
    <name type="scientific">Novosphingobium aromaticivorans (strain ATCC 700278 / DSM 12444 / CCUG 56034 / CIP 105152 / NBRC 16084 / F199)</name>
    <dbReference type="NCBI Taxonomy" id="279238"/>
    <lineage>
        <taxon>Bacteria</taxon>
        <taxon>Pseudomonadati</taxon>
        <taxon>Pseudomonadota</taxon>
        <taxon>Alphaproteobacteria</taxon>
        <taxon>Sphingomonadales</taxon>
        <taxon>Sphingomonadaceae</taxon>
        <taxon>Novosphingobium</taxon>
    </lineage>
</organism>
<keyword evidence="6 10" id="KW-1133">Transmembrane helix</keyword>
<evidence type="ECO:0000256" key="10">
    <source>
        <dbReference type="SAM" id="Phobius"/>
    </source>
</evidence>
<keyword evidence="14" id="KW-1185">Reference proteome</keyword>
<evidence type="ECO:0000259" key="11">
    <source>
        <dbReference type="Pfam" id="PF01478"/>
    </source>
</evidence>
<keyword evidence="9" id="KW-0808">Transferase</keyword>
<feature type="transmembrane region" description="Helical" evidence="10">
    <location>
        <begin position="202"/>
        <end position="230"/>
    </location>
</feature>
<evidence type="ECO:0000256" key="2">
    <source>
        <dbReference type="ARBA" id="ARBA00005801"/>
    </source>
</evidence>
<dbReference type="EC" id="2.1.1.-" evidence="9"/>
<comment type="subcellular location">
    <subcellularLocation>
        <location evidence="1">Cell inner membrane</location>
        <topology evidence="1">Multi-pass membrane protein</topology>
    </subcellularLocation>
    <subcellularLocation>
        <location evidence="9">Cell membrane</location>
        <topology evidence="9">Multi-pass membrane protein</topology>
    </subcellularLocation>
</comment>
<protein>
    <recommendedName>
        <fullName evidence="9">Prepilin leader peptidase/N-methyltransferase</fullName>
        <ecNumber evidence="9">2.1.1.-</ecNumber>
        <ecNumber evidence="9">3.4.23.43</ecNumber>
    </recommendedName>
</protein>
<keyword evidence="9" id="KW-0489">Methyltransferase</keyword>
<evidence type="ECO:0000313" key="14">
    <source>
        <dbReference type="Proteomes" id="UP000009134"/>
    </source>
</evidence>
<dbReference type="Pfam" id="PF01478">
    <property type="entry name" value="Peptidase_A24"/>
    <property type="match status" value="1"/>
</dbReference>
<keyword evidence="7 10" id="KW-0472">Membrane</keyword>
<dbReference type="PANTHER" id="PTHR30487:SF0">
    <property type="entry name" value="PREPILIN LEADER PEPTIDASE_N-METHYLTRANSFERASE-RELATED"/>
    <property type="match status" value="1"/>
</dbReference>
<dbReference type="KEGG" id="nar:Saro_2305"/>
<evidence type="ECO:0000256" key="7">
    <source>
        <dbReference type="ARBA" id="ARBA00023136"/>
    </source>
</evidence>
<keyword evidence="9 13" id="KW-0378">Hydrolase</keyword>
<evidence type="ECO:0000256" key="1">
    <source>
        <dbReference type="ARBA" id="ARBA00004429"/>
    </source>
</evidence>
<keyword evidence="5 9" id="KW-0812">Transmembrane</keyword>
<evidence type="ECO:0000256" key="6">
    <source>
        <dbReference type="ARBA" id="ARBA00022989"/>
    </source>
</evidence>
<dbReference type="GO" id="GO:0006465">
    <property type="term" value="P:signal peptide processing"/>
    <property type="evidence" value="ECO:0007669"/>
    <property type="project" value="TreeGrafter"/>
</dbReference>
<dbReference type="EC" id="3.4.23.43" evidence="9"/>
<proteinExistence type="inferred from homology"/>
<comment type="similarity">
    <text evidence="2 8">Belongs to the peptidase A24 family.</text>
</comment>
<dbReference type="PANTHER" id="PTHR30487">
    <property type="entry name" value="TYPE 4 PREPILIN-LIKE PROTEINS LEADER PEPTIDE-PROCESSING ENZYME"/>
    <property type="match status" value="1"/>
</dbReference>
<name>Q2G5Y1_NOVAD</name>
<evidence type="ECO:0000259" key="12">
    <source>
        <dbReference type="Pfam" id="PF06750"/>
    </source>
</evidence>
<evidence type="ECO:0000256" key="9">
    <source>
        <dbReference type="RuleBase" id="RU003794"/>
    </source>
</evidence>
<feature type="domain" description="Prepilin type IV endopeptidase peptidase" evidence="11">
    <location>
        <begin position="114"/>
        <end position="227"/>
    </location>
</feature>
<feature type="domain" description="Prepilin peptidase A24 N-terminal" evidence="12">
    <location>
        <begin position="21"/>
        <end position="96"/>
    </location>
</feature>
<dbReference type="GO" id="GO:0005886">
    <property type="term" value="C:plasma membrane"/>
    <property type="evidence" value="ECO:0007669"/>
    <property type="project" value="UniProtKB-SubCell"/>
</dbReference>
<dbReference type="STRING" id="279238.Saro_2305"/>
<dbReference type="Gene3D" id="1.20.120.1220">
    <property type="match status" value="1"/>
</dbReference>
<dbReference type="AlphaFoldDB" id="Q2G5Y1"/>
<evidence type="ECO:0000256" key="4">
    <source>
        <dbReference type="ARBA" id="ARBA00022519"/>
    </source>
</evidence>
<evidence type="ECO:0000256" key="8">
    <source>
        <dbReference type="RuleBase" id="RU003793"/>
    </source>
</evidence>
<sequence length="262" mass="26742">MLGAAYLSAFPLGLLVSGAAVLGAVIGSFLGASLVRLPEGRSVVSGRSACDGCGKALTIAELVPVLSWLVQRGKCRACGVRIGGWQLACELGGGAVGVGSVLLAREGLVLAGMLFGWQLLLLALLDLRHLWLPRVLVGLLAGTGLAVVFARAWSIQGMDPVLVSLGGGALGYLMLWAIARFYLKARGREGMGAGDPPLLGAIGIWVGPLGVVEVMLGASILGIAVAIVMLVSRRNIAADTALPLGTCLAATAWPIFLLQGLG</sequence>
<keyword evidence="4" id="KW-0997">Cell inner membrane</keyword>
<dbReference type="InterPro" id="IPR000045">
    <property type="entry name" value="Prepilin_IV_endopep_pep"/>
</dbReference>
<evidence type="ECO:0000256" key="3">
    <source>
        <dbReference type="ARBA" id="ARBA00022475"/>
    </source>
</evidence>
<keyword evidence="3" id="KW-1003">Cell membrane</keyword>
<accession>Q2G5Y1</accession>
<keyword evidence="9" id="KW-0645">Protease</keyword>
<feature type="transmembrane region" description="Helical" evidence="10">
    <location>
        <begin position="242"/>
        <end position="261"/>
    </location>
</feature>
<dbReference type="eggNOG" id="COG1989">
    <property type="taxonomic scope" value="Bacteria"/>
</dbReference>
<dbReference type="InterPro" id="IPR010627">
    <property type="entry name" value="Prepilin_pept_A24_N"/>
</dbReference>
<dbReference type="Pfam" id="PF06750">
    <property type="entry name" value="A24_N_bact"/>
    <property type="match status" value="1"/>
</dbReference>
<dbReference type="Proteomes" id="UP000009134">
    <property type="component" value="Chromosome"/>
</dbReference>
<feature type="transmembrane region" description="Helical" evidence="10">
    <location>
        <begin position="12"/>
        <end position="35"/>
    </location>
</feature>
<dbReference type="InterPro" id="IPR014032">
    <property type="entry name" value="Peptidase_A24A_bac"/>
</dbReference>
<keyword evidence="9" id="KW-0511">Multifunctional enzyme</keyword>
<comment type="catalytic activity">
    <reaction evidence="9">
        <text>Typically cleaves a -Gly-|-Phe- bond to release an N-terminal, basic peptide of 5-8 residues from type IV prepilin, and then N-methylates the new N-terminal amino group, the methyl donor being S-adenosyl-L-methionine.</text>
        <dbReference type="EC" id="3.4.23.43"/>
    </reaction>
</comment>
<dbReference type="HOGENOM" id="CLU_057101_0_0_5"/>
<gene>
    <name evidence="13" type="ordered locus">Saro_2305</name>
</gene>
<feature type="transmembrane region" description="Helical" evidence="10">
    <location>
        <begin position="131"/>
        <end position="150"/>
    </location>
</feature>
<dbReference type="GO" id="GO:0004190">
    <property type="term" value="F:aspartic-type endopeptidase activity"/>
    <property type="evidence" value="ECO:0007669"/>
    <property type="project" value="UniProtKB-EC"/>
</dbReference>
<dbReference type="PRINTS" id="PR00864">
    <property type="entry name" value="PREPILNPTASE"/>
</dbReference>
<evidence type="ECO:0000313" key="13">
    <source>
        <dbReference type="EMBL" id="ABD26742.1"/>
    </source>
</evidence>
<reference evidence="14" key="1">
    <citation type="submission" date="2006-01" db="EMBL/GenBank/DDBJ databases">
        <title>Complete sequence of Novosphingobium aromaticivorans DSM 12444.</title>
        <authorList>
            <consortium name="US DOE Joint Genome Institute"/>
            <person name="Copeland A."/>
            <person name="Lucas S."/>
            <person name="Lapidus A."/>
            <person name="Barry K."/>
            <person name="Detter J.C."/>
            <person name="Glavina T."/>
            <person name="Hammon N."/>
            <person name="Israni S."/>
            <person name="Pitluck S."/>
            <person name="Chain P."/>
            <person name="Malfatti S."/>
            <person name="Shin M."/>
            <person name="Vergez L."/>
            <person name="Schmutz J."/>
            <person name="Larimer F."/>
            <person name="Land M."/>
            <person name="Kyrpides N."/>
            <person name="Ivanova N."/>
            <person name="Fredrickson J."/>
            <person name="Balkwill D."/>
            <person name="Romine M.F."/>
            <person name="Richardson P."/>
        </authorList>
    </citation>
    <scope>NUCLEOTIDE SEQUENCE [LARGE SCALE GENOMIC DNA]</scope>
    <source>
        <strain evidence="14">ATCC 700278 / DSM 12444 / CCUG 56034 / CIP 105152 / NBRC 16084 / F199</strain>
    </source>
</reference>